<feature type="region of interest" description="Disordered" evidence="1">
    <location>
        <begin position="1"/>
        <end position="47"/>
    </location>
</feature>
<proteinExistence type="predicted"/>
<dbReference type="AlphaFoldDB" id="A0A8H3FY40"/>
<evidence type="ECO:0000259" key="3">
    <source>
        <dbReference type="Pfam" id="PF25289"/>
    </source>
</evidence>
<feature type="region of interest" description="Disordered" evidence="1">
    <location>
        <begin position="717"/>
        <end position="902"/>
    </location>
</feature>
<feature type="compositionally biased region" description="Polar residues" evidence="1">
    <location>
        <begin position="666"/>
        <end position="693"/>
    </location>
</feature>
<evidence type="ECO:0000313" key="4">
    <source>
        <dbReference type="EMBL" id="CAF9932220.1"/>
    </source>
</evidence>
<feature type="compositionally biased region" description="Polar residues" evidence="1">
    <location>
        <begin position="539"/>
        <end position="555"/>
    </location>
</feature>
<dbReference type="Proteomes" id="UP000664521">
    <property type="component" value="Unassembled WGS sequence"/>
</dbReference>
<feature type="compositionally biased region" description="Polar residues" evidence="1">
    <location>
        <begin position="717"/>
        <end position="759"/>
    </location>
</feature>
<feature type="domain" description="DUF7785" evidence="2">
    <location>
        <begin position="509"/>
        <end position="602"/>
    </location>
</feature>
<accession>A0A8H3FY40</accession>
<dbReference type="Pfam" id="PF25289">
    <property type="entry name" value="DUF7877"/>
    <property type="match status" value="1"/>
</dbReference>
<feature type="domain" description="DUF7877" evidence="3">
    <location>
        <begin position="83"/>
        <end position="182"/>
    </location>
</feature>
<dbReference type="OrthoDB" id="5354458at2759"/>
<reference evidence="4" key="1">
    <citation type="submission" date="2021-03" db="EMBL/GenBank/DDBJ databases">
        <authorList>
            <person name="Tagirdzhanova G."/>
        </authorList>
    </citation>
    <scope>NUCLEOTIDE SEQUENCE</scope>
</reference>
<feature type="region of interest" description="Disordered" evidence="1">
    <location>
        <begin position="361"/>
        <end position="394"/>
    </location>
</feature>
<feature type="compositionally biased region" description="Polar residues" evidence="1">
    <location>
        <begin position="646"/>
        <end position="655"/>
    </location>
</feature>
<evidence type="ECO:0000256" key="1">
    <source>
        <dbReference type="SAM" id="MobiDB-lite"/>
    </source>
</evidence>
<evidence type="ECO:0000259" key="2">
    <source>
        <dbReference type="Pfam" id="PF25009"/>
    </source>
</evidence>
<feature type="compositionally biased region" description="Polar residues" evidence="1">
    <location>
        <begin position="866"/>
        <end position="902"/>
    </location>
</feature>
<dbReference type="InterPro" id="IPR056687">
    <property type="entry name" value="DUF7785"/>
</dbReference>
<name>A0A8H3FY40_9LECA</name>
<dbReference type="EMBL" id="CAJPDS010000062">
    <property type="protein sequence ID" value="CAF9932220.1"/>
    <property type="molecule type" value="Genomic_DNA"/>
</dbReference>
<feature type="region of interest" description="Disordered" evidence="1">
    <location>
        <begin position="539"/>
        <end position="558"/>
    </location>
</feature>
<dbReference type="InterPro" id="IPR057199">
    <property type="entry name" value="DUF7877"/>
</dbReference>
<dbReference type="Pfam" id="PF25009">
    <property type="entry name" value="DUF7785"/>
    <property type="match status" value="1"/>
</dbReference>
<organism evidence="4 5">
    <name type="scientific">Heterodermia speciosa</name>
    <dbReference type="NCBI Taxonomy" id="116794"/>
    <lineage>
        <taxon>Eukaryota</taxon>
        <taxon>Fungi</taxon>
        <taxon>Dikarya</taxon>
        <taxon>Ascomycota</taxon>
        <taxon>Pezizomycotina</taxon>
        <taxon>Lecanoromycetes</taxon>
        <taxon>OSLEUM clade</taxon>
        <taxon>Lecanoromycetidae</taxon>
        <taxon>Caliciales</taxon>
        <taxon>Physciaceae</taxon>
        <taxon>Heterodermia</taxon>
    </lineage>
</organism>
<feature type="compositionally biased region" description="Polar residues" evidence="1">
    <location>
        <begin position="622"/>
        <end position="638"/>
    </location>
</feature>
<keyword evidence="5" id="KW-1185">Reference proteome</keyword>
<feature type="region of interest" description="Disordered" evidence="1">
    <location>
        <begin position="606"/>
        <end position="703"/>
    </location>
</feature>
<evidence type="ECO:0000313" key="5">
    <source>
        <dbReference type="Proteomes" id="UP000664521"/>
    </source>
</evidence>
<sequence>MAQSNGVKSPPVPENTLIGKRKRIVANEEIDNDPRPRGGNDNNPVSQLDPFQELLVDILDVLRRYAFCSPPPMGAALIPSNYSYDTSPSILQYPINPSSGDLQAVKKTKMSPSADNATVTSMVEARAYANMTQFVKDVDSAVAGVIQKLKDKPEGQPSAEAAPKEAYNRTESTRAIMFKKRLDSIVSREMVLRPKALSPLDTKLQNGVEEELTEEANTKSSESSSCIGSHRQVLTLFGSAPNARQLFSSFQQPNETRDTMESKPLREWGLPNGITTTRIVPVHSLETKKDNKVPTLGELFPQPASLVQLNPPRQSKHTATRSASVSWINAADASATNRSYRRDSYATQALATGQWLKYNVPPSPSQLATPEAKRKQRDRALSFGEPQPTLPQETMDAHNEKKEDALFRSVYSSFAPSRDNTGATVSQRTKEQIWWEKVGERKYQDLCTFTSSEYEMDNESAVDIIGEMDPDHQESDPFKEVVDTWEPEERPAFLDEAKKDISGPPETTQEVDEILQEISELLETLNSYQRIRHLSLSNNARTTTGQNNSVSGTPSSPSPAEFDLYTILKSQLSIMVSSLPPWALARVNGEKLGDLNISTRLQAEGETFKGTVDEEELGARAKQTSTPSSGYPRTTNAPASVPARSTYASTATQPYQRPAYAPQTAARPSTNPSSYLPNQQYSARPASASQYLGTSRPPYAPRPVAVSTERYNYTASQQYNPQAQSTPSGYPNSNRSYSSQNVSYYGNQYAQSTPSQAPRPSQPVYQPRPVDAITYDYRPSAGKAGSPPQASTAYSPPQRSFAGINTASSQSRPNLYQNNPSYSQTPSNAINGTGSSYAAYRSANEQAAFMNRQRNQLDEPQRHTPIRQTSGTPQPANGINSAQQSRTGTPQQNGVTAGTGQS</sequence>
<gene>
    <name evidence="4" type="ORF">HETSPECPRED_008303</name>
</gene>
<comment type="caution">
    <text evidence="4">The sequence shown here is derived from an EMBL/GenBank/DDBJ whole genome shotgun (WGS) entry which is preliminary data.</text>
</comment>
<protein>
    <submittedName>
        <fullName evidence="4">Uncharacterized protein</fullName>
    </submittedName>
</protein>
<feature type="compositionally biased region" description="Polar residues" evidence="1">
    <location>
        <begin position="788"/>
        <end position="836"/>
    </location>
</feature>